<dbReference type="RefSeq" id="WP_231863162.1">
    <property type="nucleotide sequence ID" value="NZ_JBHUMB010000005.1"/>
</dbReference>
<dbReference type="EMBL" id="JBHUMB010000005">
    <property type="protein sequence ID" value="MFD2742399.1"/>
    <property type="molecule type" value="Genomic_DNA"/>
</dbReference>
<keyword evidence="2" id="KW-1185">Reference proteome</keyword>
<protein>
    <submittedName>
        <fullName evidence="1">Uncharacterized protein</fullName>
    </submittedName>
</protein>
<name>A0ABW5U8Z6_9SPHI</name>
<evidence type="ECO:0000313" key="2">
    <source>
        <dbReference type="Proteomes" id="UP001597418"/>
    </source>
</evidence>
<comment type="caution">
    <text evidence="1">The sequence shown here is derived from an EMBL/GenBank/DDBJ whole genome shotgun (WGS) entry which is preliminary data.</text>
</comment>
<proteinExistence type="predicted"/>
<sequence length="225" mass="26790">MKKGYDDNHFLLKLYSIEHSDFKSYYSFHLEYFLKQNPSKGEKIFFSHVWSIVNARIGYFETKDPFSAKHPRYVSNIHQLKEFRDFLSNYDHDNMLPQAELIKKKDAIIAELHKKLEQKDRRLKKLEEYEVSLKIMIQDDHLPTLIDLIHQIKELTLPRSGRKLLKSDYDSPYYKLISKYFSHQGKDIPINTARNYFVQKAVEDATKGSKIPEDKKLFSIIPRMV</sequence>
<dbReference type="Proteomes" id="UP001597418">
    <property type="component" value="Unassembled WGS sequence"/>
</dbReference>
<organism evidence="1 2">
    <name type="scientific">Sphingobacterium populi</name>
    <dbReference type="NCBI Taxonomy" id="1812824"/>
    <lineage>
        <taxon>Bacteria</taxon>
        <taxon>Pseudomonadati</taxon>
        <taxon>Bacteroidota</taxon>
        <taxon>Sphingobacteriia</taxon>
        <taxon>Sphingobacteriales</taxon>
        <taxon>Sphingobacteriaceae</taxon>
        <taxon>Sphingobacterium</taxon>
    </lineage>
</organism>
<reference evidence="2" key="1">
    <citation type="journal article" date="2019" name="Int. J. Syst. Evol. Microbiol.">
        <title>The Global Catalogue of Microorganisms (GCM) 10K type strain sequencing project: providing services to taxonomists for standard genome sequencing and annotation.</title>
        <authorList>
            <consortium name="The Broad Institute Genomics Platform"/>
            <consortium name="The Broad Institute Genome Sequencing Center for Infectious Disease"/>
            <person name="Wu L."/>
            <person name="Ma J."/>
        </authorList>
    </citation>
    <scope>NUCLEOTIDE SEQUENCE [LARGE SCALE GENOMIC DNA]</scope>
    <source>
        <strain evidence="2">KCTC 42247</strain>
    </source>
</reference>
<accession>A0ABW5U8Z6</accession>
<gene>
    <name evidence="1" type="ORF">ACFSQ6_03235</name>
</gene>
<evidence type="ECO:0000313" key="1">
    <source>
        <dbReference type="EMBL" id="MFD2742399.1"/>
    </source>
</evidence>